<gene>
    <name evidence="2" type="ORF">PCOR1329_LOCUS31011</name>
</gene>
<evidence type="ECO:0000313" key="3">
    <source>
        <dbReference type="Proteomes" id="UP001189429"/>
    </source>
</evidence>
<protein>
    <submittedName>
        <fullName evidence="2">Uncharacterized protein</fullName>
    </submittedName>
</protein>
<comment type="caution">
    <text evidence="2">The sequence shown here is derived from an EMBL/GenBank/DDBJ whole genome shotgun (WGS) entry which is preliminary data.</text>
</comment>
<reference evidence="2" key="1">
    <citation type="submission" date="2023-10" db="EMBL/GenBank/DDBJ databases">
        <authorList>
            <person name="Chen Y."/>
            <person name="Shah S."/>
            <person name="Dougan E. K."/>
            <person name="Thang M."/>
            <person name="Chan C."/>
        </authorList>
    </citation>
    <scope>NUCLEOTIDE SEQUENCE [LARGE SCALE GENOMIC DNA]</scope>
</reference>
<evidence type="ECO:0000313" key="2">
    <source>
        <dbReference type="EMBL" id="CAK0833268.1"/>
    </source>
</evidence>
<keyword evidence="3" id="KW-1185">Reference proteome</keyword>
<name>A0ABN9SN46_9DINO</name>
<evidence type="ECO:0000256" key="1">
    <source>
        <dbReference type="SAM" id="MobiDB-lite"/>
    </source>
</evidence>
<dbReference type="EMBL" id="CAUYUJ010012091">
    <property type="protein sequence ID" value="CAK0833268.1"/>
    <property type="molecule type" value="Genomic_DNA"/>
</dbReference>
<feature type="region of interest" description="Disordered" evidence="1">
    <location>
        <begin position="51"/>
        <end position="76"/>
    </location>
</feature>
<sequence>MHALFVQRAVETLENFLALVDSLPDDVVVRAEIADTYSEAAAGARRAVSEAASGDLAGPSPRGCPQGTRAGPRDLPRRHRCGRHVLFVGVQVRAPLDLPLCLPIAMPICIGLWRQAKHARAARALRLRGASEVS</sequence>
<accession>A0ABN9SN46</accession>
<dbReference type="Proteomes" id="UP001189429">
    <property type="component" value="Unassembled WGS sequence"/>
</dbReference>
<proteinExistence type="predicted"/>
<organism evidence="2 3">
    <name type="scientific">Prorocentrum cordatum</name>
    <dbReference type="NCBI Taxonomy" id="2364126"/>
    <lineage>
        <taxon>Eukaryota</taxon>
        <taxon>Sar</taxon>
        <taxon>Alveolata</taxon>
        <taxon>Dinophyceae</taxon>
        <taxon>Prorocentrales</taxon>
        <taxon>Prorocentraceae</taxon>
        <taxon>Prorocentrum</taxon>
    </lineage>
</organism>